<evidence type="ECO:0000256" key="1">
    <source>
        <dbReference type="ARBA" id="ARBA00004196"/>
    </source>
</evidence>
<evidence type="ECO:0000256" key="2">
    <source>
        <dbReference type="ARBA" id="ARBA00022485"/>
    </source>
</evidence>
<evidence type="ECO:0000259" key="8">
    <source>
        <dbReference type="PROSITE" id="PS51379"/>
    </source>
</evidence>
<keyword evidence="3" id="KW-0479">Metal-binding</keyword>
<evidence type="ECO:0000256" key="6">
    <source>
        <dbReference type="ARBA" id="ARBA00023014"/>
    </source>
</evidence>
<dbReference type="PANTHER" id="PTHR43545">
    <property type="entry name" value="FORMATE DEHYDROGENASE, NITRATE-INDUCIBLE, IRON-SULFUR SUBUNIT"/>
    <property type="match status" value="1"/>
</dbReference>
<evidence type="ECO:0000256" key="3">
    <source>
        <dbReference type="ARBA" id="ARBA00022723"/>
    </source>
</evidence>
<dbReference type="PROSITE" id="PS00198">
    <property type="entry name" value="4FE4S_FER_1"/>
    <property type="match status" value="1"/>
</dbReference>
<keyword evidence="2" id="KW-0004">4Fe-4S</keyword>
<gene>
    <name evidence="9" type="ORF">LCGC14_3075580</name>
</gene>
<accession>A0A0F8Z5I3</accession>
<feature type="non-terminal residue" evidence="9">
    <location>
        <position position="1"/>
    </location>
</feature>
<evidence type="ECO:0000256" key="4">
    <source>
        <dbReference type="ARBA" id="ARBA00022737"/>
    </source>
</evidence>
<reference evidence="9" key="1">
    <citation type="journal article" date="2015" name="Nature">
        <title>Complex archaea that bridge the gap between prokaryotes and eukaryotes.</title>
        <authorList>
            <person name="Spang A."/>
            <person name="Saw J.H."/>
            <person name="Jorgensen S.L."/>
            <person name="Zaremba-Niedzwiedzka K."/>
            <person name="Martijn J."/>
            <person name="Lind A.E."/>
            <person name="van Eijk R."/>
            <person name="Schleper C."/>
            <person name="Guy L."/>
            <person name="Ettema T.J."/>
        </authorList>
    </citation>
    <scope>NUCLEOTIDE SEQUENCE</scope>
</reference>
<proteinExistence type="predicted"/>
<organism evidence="9">
    <name type="scientific">marine sediment metagenome</name>
    <dbReference type="NCBI Taxonomy" id="412755"/>
    <lineage>
        <taxon>unclassified sequences</taxon>
        <taxon>metagenomes</taxon>
        <taxon>ecological metagenomes</taxon>
    </lineage>
</organism>
<keyword evidence="4" id="KW-0677">Repeat</keyword>
<dbReference type="PANTHER" id="PTHR43545:SF4">
    <property type="entry name" value="IRON-SULFUR PROTEIN"/>
    <property type="match status" value="1"/>
</dbReference>
<protein>
    <recommendedName>
        <fullName evidence="8">4Fe-4S ferredoxin-type domain-containing protein</fullName>
    </recommendedName>
</protein>
<dbReference type="GO" id="GO:0046872">
    <property type="term" value="F:metal ion binding"/>
    <property type="evidence" value="ECO:0007669"/>
    <property type="project" value="UniProtKB-KW"/>
</dbReference>
<dbReference type="Gene3D" id="3.30.70.20">
    <property type="match status" value="2"/>
</dbReference>
<comment type="caution">
    <text evidence="9">The sequence shown here is derived from an EMBL/GenBank/DDBJ whole genome shotgun (WGS) entry which is preliminary data.</text>
</comment>
<comment type="subcellular location">
    <subcellularLocation>
        <location evidence="1">Cell envelope</location>
    </subcellularLocation>
</comment>
<dbReference type="GO" id="GO:0051539">
    <property type="term" value="F:4 iron, 4 sulfur cluster binding"/>
    <property type="evidence" value="ECO:0007669"/>
    <property type="project" value="UniProtKB-KW"/>
</dbReference>
<dbReference type="InterPro" id="IPR017900">
    <property type="entry name" value="4Fe4S_Fe_S_CS"/>
</dbReference>
<keyword evidence="6" id="KW-0411">Iron-sulfur</keyword>
<evidence type="ECO:0000256" key="5">
    <source>
        <dbReference type="ARBA" id="ARBA00023004"/>
    </source>
</evidence>
<dbReference type="SUPFAM" id="SSF54862">
    <property type="entry name" value="4Fe-4S ferredoxins"/>
    <property type="match status" value="1"/>
</dbReference>
<dbReference type="Pfam" id="PF13247">
    <property type="entry name" value="Fer4_11"/>
    <property type="match status" value="1"/>
</dbReference>
<dbReference type="EMBL" id="LAZR01065542">
    <property type="protein sequence ID" value="KKK55336.1"/>
    <property type="molecule type" value="Genomic_DNA"/>
</dbReference>
<keyword evidence="5" id="KW-0408">Iron</keyword>
<feature type="domain" description="4Fe-4S ferredoxin-type" evidence="8">
    <location>
        <begin position="30"/>
        <end position="59"/>
    </location>
</feature>
<evidence type="ECO:0000256" key="7">
    <source>
        <dbReference type="SAM" id="Phobius"/>
    </source>
</evidence>
<dbReference type="GO" id="GO:0030313">
    <property type="term" value="C:cell envelope"/>
    <property type="evidence" value="ECO:0007669"/>
    <property type="project" value="UniProtKB-SubCell"/>
</dbReference>
<keyword evidence="7" id="KW-0472">Membrane</keyword>
<dbReference type="InterPro" id="IPR017896">
    <property type="entry name" value="4Fe4S_Fe-S-bd"/>
</dbReference>
<dbReference type="PROSITE" id="PS51379">
    <property type="entry name" value="4FE4S_FER_2"/>
    <property type="match status" value="1"/>
</dbReference>
<sequence length="191" mass="21461">AYHHWTCQHCRQPACVGACPVSAITKLSGGQVVINESKCIGCRYCYQSCPWKVPQFDFKKRVTRKCTLCYDKKPTNYVKPACVAACPVEALIFDYKIEVIKEANRRVERNKFPSYIMGMREAGGTDLLTILPARPRNMGFVVAPQKIINQDLDKRRIASAGFMSASALAGVMYIYSSLTQEKDKRSHDAPD</sequence>
<dbReference type="AlphaFoldDB" id="A0A0F8Z5I3"/>
<dbReference type="InterPro" id="IPR051555">
    <property type="entry name" value="FDH_Electron_Transfer_Unit"/>
</dbReference>
<keyword evidence="7" id="KW-0812">Transmembrane</keyword>
<evidence type="ECO:0000313" key="9">
    <source>
        <dbReference type="EMBL" id="KKK55336.1"/>
    </source>
</evidence>
<feature type="transmembrane region" description="Helical" evidence="7">
    <location>
        <begin position="157"/>
        <end position="175"/>
    </location>
</feature>
<name>A0A0F8Z5I3_9ZZZZ</name>
<keyword evidence="7" id="KW-1133">Transmembrane helix</keyword>